<sequence>MKDPYRAILWHVFLFPITVLIVDMIIQFGIDPHALGVFILAIPFLYIGLCLPAAITGLAYWHTRMRKRKNKMIAFIIVGLTAEISCLIWFLTVSSFKKDDIFDALLAVGIAISILYWITTLTLHPKTDPDAVSNG</sequence>
<dbReference type="InParanoid" id="A0A317ZGH8"/>
<comment type="caution">
    <text evidence="2">The sequence shown here is derived from an EMBL/GenBank/DDBJ whole genome shotgun (WGS) entry which is preliminary data.</text>
</comment>
<dbReference type="RefSeq" id="WP_110132260.1">
    <property type="nucleotide sequence ID" value="NZ_QHJQ01000018.1"/>
</dbReference>
<name>A0A317ZGH8_9BACT</name>
<protein>
    <submittedName>
        <fullName evidence="2">Uncharacterized protein</fullName>
    </submittedName>
</protein>
<feature type="transmembrane region" description="Helical" evidence="1">
    <location>
        <begin position="7"/>
        <end position="30"/>
    </location>
</feature>
<dbReference type="EMBL" id="QHJQ01000018">
    <property type="protein sequence ID" value="PXA02879.1"/>
    <property type="molecule type" value="Genomic_DNA"/>
</dbReference>
<evidence type="ECO:0000313" key="3">
    <source>
        <dbReference type="Proteomes" id="UP000247099"/>
    </source>
</evidence>
<gene>
    <name evidence="2" type="ORF">DDZ13_14920</name>
</gene>
<dbReference type="AlphaFoldDB" id="A0A317ZGH8"/>
<keyword evidence="1" id="KW-0472">Membrane</keyword>
<reference evidence="2 3" key="1">
    <citation type="submission" date="2018-05" db="EMBL/GenBank/DDBJ databases">
        <title>Coraliomargarita sinensis sp. nov., isolated from a marine solar saltern.</title>
        <authorList>
            <person name="Zhou L.Y."/>
        </authorList>
    </citation>
    <scope>NUCLEOTIDE SEQUENCE [LARGE SCALE GENOMIC DNA]</scope>
    <source>
        <strain evidence="2 3">WN38</strain>
    </source>
</reference>
<organism evidence="2 3">
    <name type="scientific">Coraliomargarita sinensis</name>
    <dbReference type="NCBI Taxonomy" id="2174842"/>
    <lineage>
        <taxon>Bacteria</taxon>
        <taxon>Pseudomonadati</taxon>
        <taxon>Verrucomicrobiota</taxon>
        <taxon>Opitutia</taxon>
        <taxon>Puniceicoccales</taxon>
        <taxon>Coraliomargaritaceae</taxon>
        <taxon>Coraliomargarita</taxon>
    </lineage>
</organism>
<keyword evidence="1" id="KW-0812">Transmembrane</keyword>
<accession>A0A317ZGH8</accession>
<evidence type="ECO:0000313" key="2">
    <source>
        <dbReference type="EMBL" id="PXA02879.1"/>
    </source>
</evidence>
<proteinExistence type="predicted"/>
<dbReference type="Proteomes" id="UP000247099">
    <property type="component" value="Unassembled WGS sequence"/>
</dbReference>
<keyword evidence="3" id="KW-1185">Reference proteome</keyword>
<evidence type="ECO:0000256" key="1">
    <source>
        <dbReference type="SAM" id="Phobius"/>
    </source>
</evidence>
<feature type="transmembrane region" description="Helical" evidence="1">
    <location>
        <begin position="73"/>
        <end position="92"/>
    </location>
</feature>
<feature type="transmembrane region" description="Helical" evidence="1">
    <location>
        <begin position="104"/>
        <end position="123"/>
    </location>
</feature>
<feature type="transmembrane region" description="Helical" evidence="1">
    <location>
        <begin position="36"/>
        <end position="61"/>
    </location>
</feature>
<keyword evidence="1" id="KW-1133">Transmembrane helix</keyword>